<accession>A0A073JAW0</accession>
<gene>
    <name evidence="11" type="ORF">SUH3_24140</name>
</gene>
<evidence type="ECO:0000256" key="8">
    <source>
        <dbReference type="ARBA" id="ARBA00038436"/>
    </source>
</evidence>
<evidence type="ECO:0000256" key="1">
    <source>
        <dbReference type="ARBA" id="ARBA00004429"/>
    </source>
</evidence>
<evidence type="ECO:0000256" key="5">
    <source>
        <dbReference type="ARBA" id="ARBA00022692"/>
    </source>
</evidence>
<dbReference type="AlphaFoldDB" id="A0A073JAW0"/>
<feature type="domain" description="Tripartite ATP-independent periplasmic transporters DctQ component" evidence="10">
    <location>
        <begin position="26"/>
        <end position="152"/>
    </location>
</feature>
<comment type="caution">
    <text evidence="11">The sequence shown here is derived from an EMBL/GenBank/DDBJ whole genome shotgun (WGS) entry which is preliminary data.</text>
</comment>
<dbReference type="GO" id="GO:0015740">
    <property type="term" value="P:C4-dicarboxylate transport"/>
    <property type="evidence" value="ECO:0007669"/>
    <property type="project" value="TreeGrafter"/>
</dbReference>
<comment type="subcellular location">
    <subcellularLocation>
        <location evidence="1 9">Cell inner membrane</location>
        <topology evidence="1 9">Multi-pass membrane protein</topology>
    </subcellularLocation>
</comment>
<comment type="similarity">
    <text evidence="8 9">Belongs to the TRAP transporter small permease family.</text>
</comment>
<keyword evidence="7 9" id="KW-0472">Membrane</keyword>
<name>A0A073JAW0_9RHOB</name>
<dbReference type="RefSeq" id="WP_037928347.1">
    <property type="nucleotide sequence ID" value="NZ_CP054599.1"/>
</dbReference>
<comment type="subunit">
    <text evidence="9">The complex comprises the extracytoplasmic solute receptor protein and the two transmembrane proteins.</text>
</comment>
<keyword evidence="4 9" id="KW-0997">Cell inner membrane</keyword>
<dbReference type="InterPro" id="IPR055348">
    <property type="entry name" value="DctQ"/>
</dbReference>
<dbReference type="OrthoDB" id="5878939at2"/>
<feature type="transmembrane region" description="Helical" evidence="9">
    <location>
        <begin position="6"/>
        <end position="32"/>
    </location>
</feature>
<evidence type="ECO:0000256" key="7">
    <source>
        <dbReference type="ARBA" id="ARBA00023136"/>
    </source>
</evidence>
<evidence type="ECO:0000256" key="6">
    <source>
        <dbReference type="ARBA" id="ARBA00022989"/>
    </source>
</evidence>
<proteinExistence type="inferred from homology"/>
<dbReference type="GeneID" id="68868450"/>
<dbReference type="Proteomes" id="UP000027746">
    <property type="component" value="Unassembled WGS sequence"/>
</dbReference>
<reference evidence="11 12" key="1">
    <citation type="submission" date="2014-01" db="EMBL/GenBank/DDBJ databases">
        <title>Sulfitobacter sp. H3 (MCCC 1A00686) Genome Sequencing.</title>
        <authorList>
            <person name="Lai Q."/>
            <person name="Hong Z."/>
        </authorList>
    </citation>
    <scope>NUCLEOTIDE SEQUENCE [LARGE SCALE GENOMIC DNA]</scope>
    <source>
        <strain evidence="11 12">H3</strain>
    </source>
</reference>
<feature type="transmembrane region" description="Helical" evidence="9">
    <location>
        <begin position="88"/>
        <end position="109"/>
    </location>
</feature>
<evidence type="ECO:0000256" key="9">
    <source>
        <dbReference type="RuleBase" id="RU369079"/>
    </source>
</evidence>
<keyword evidence="5 9" id="KW-0812">Transmembrane</keyword>
<sequence>MRHAETLIRILTVLARLGAGIAFAVLMVAVLVQVIGRFTGSSPVWTEELTRFALLYMIAFGAGLSFRTGDLVNVDVVSEALPGGVPKFLRFFAAAATAGLALVLLMPAWKFVTIGRMQTAPALGIRMDYAHLTMFVLLAGLALFAVLRCVAMLAGAEDGTPQKTDEE</sequence>
<feature type="transmembrane region" description="Helical" evidence="9">
    <location>
        <begin position="129"/>
        <end position="154"/>
    </location>
</feature>
<keyword evidence="3" id="KW-1003">Cell membrane</keyword>
<evidence type="ECO:0000256" key="2">
    <source>
        <dbReference type="ARBA" id="ARBA00022448"/>
    </source>
</evidence>
<dbReference type="Pfam" id="PF04290">
    <property type="entry name" value="DctQ"/>
    <property type="match status" value="1"/>
</dbReference>
<keyword evidence="6 9" id="KW-1133">Transmembrane helix</keyword>
<evidence type="ECO:0000256" key="3">
    <source>
        <dbReference type="ARBA" id="ARBA00022475"/>
    </source>
</evidence>
<dbReference type="InterPro" id="IPR007387">
    <property type="entry name" value="TRAP_DctQ"/>
</dbReference>
<comment type="caution">
    <text evidence="9">Lacks conserved residue(s) required for the propagation of feature annotation.</text>
</comment>
<keyword evidence="2 9" id="KW-0813">Transport</keyword>
<dbReference type="GO" id="GO:0005886">
    <property type="term" value="C:plasma membrane"/>
    <property type="evidence" value="ECO:0007669"/>
    <property type="project" value="UniProtKB-SubCell"/>
</dbReference>
<evidence type="ECO:0000259" key="10">
    <source>
        <dbReference type="Pfam" id="PF04290"/>
    </source>
</evidence>
<evidence type="ECO:0000313" key="11">
    <source>
        <dbReference type="EMBL" id="KEJ94872.1"/>
    </source>
</evidence>
<keyword evidence="12" id="KW-1185">Reference proteome</keyword>
<evidence type="ECO:0000313" key="12">
    <source>
        <dbReference type="Proteomes" id="UP000027746"/>
    </source>
</evidence>
<evidence type="ECO:0000256" key="4">
    <source>
        <dbReference type="ARBA" id="ARBA00022519"/>
    </source>
</evidence>
<dbReference type="PANTHER" id="PTHR35011:SF2">
    <property type="entry name" value="2,3-DIKETO-L-GULONATE TRAP TRANSPORTER SMALL PERMEASE PROTEIN YIAM"/>
    <property type="match status" value="1"/>
</dbReference>
<organism evidence="11 12">
    <name type="scientific">Pseudosulfitobacter pseudonitzschiae</name>
    <dbReference type="NCBI Taxonomy" id="1402135"/>
    <lineage>
        <taxon>Bacteria</taxon>
        <taxon>Pseudomonadati</taxon>
        <taxon>Pseudomonadota</taxon>
        <taxon>Alphaproteobacteria</taxon>
        <taxon>Rhodobacterales</taxon>
        <taxon>Roseobacteraceae</taxon>
        <taxon>Pseudosulfitobacter</taxon>
    </lineage>
</organism>
<dbReference type="EMBL" id="JAMD01000009">
    <property type="protein sequence ID" value="KEJ94872.1"/>
    <property type="molecule type" value="Genomic_DNA"/>
</dbReference>
<protein>
    <recommendedName>
        <fullName evidence="9">TRAP transporter small permease protein</fullName>
    </recommendedName>
</protein>
<dbReference type="PANTHER" id="PTHR35011">
    <property type="entry name" value="2,3-DIKETO-L-GULONATE TRAP TRANSPORTER SMALL PERMEASE PROTEIN YIAM"/>
    <property type="match status" value="1"/>
</dbReference>
<dbReference type="GO" id="GO:0022857">
    <property type="term" value="F:transmembrane transporter activity"/>
    <property type="evidence" value="ECO:0007669"/>
    <property type="project" value="UniProtKB-UniRule"/>
</dbReference>
<comment type="function">
    <text evidence="9">Part of the tripartite ATP-independent periplasmic (TRAP) transport system.</text>
</comment>